<organism evidence="3 4">
    <name type="scientific">Mytilus coruscus</name>
    <name type="common">Sea mussel</name>
    <dbReference type="NCBI Taxonomy" id="42192"/>
    <lineage>
        <taxon>Eukaryota</taxon>
        <taxon>Metazoa</taxon>
        <taxon>Spiralia</taxon>
        <taxon>Lophotrochozoa</taxon>
        <taxon>Mollusca</taxon>
        <taxon>Bivalvia</taxon>
        <taxon>Autobranchia</taxon>
        <taxon>Pteriomorphia</taxon>
        <taxon>Mytilida</taxon>
        <taxon>Mytiloidea</taxon>
        <taxon>Mytilidae</taxon>
        <taxon>Mytilinae</taxon>
        <taxon>Mytilus</taxon>
    </lineage>
</organism>
<evidence type="ECO:0000256" key="1">
    <source>
        <dbReference type="SAM" id="Phobius"/>
    </source>
</evidence>
<keyword evidence="1" id="KW-0812">Transmembrane</keyword>
<reference evidence="3 4" key="1">
    <citation type="submission" date="2020-06" db="EMBL/GenBank/DDBJ databases">
        <authorList>
            <person name="Li R."/>
            <person name="Bekaert M."/>
        </authorList>
    </citation>
    <scope>NUCLEOTIDE SEQUENCE [LARGE SCALE GENOMIC DNA]</scope>
    <source>
        <strain evidence="4">wild</strain>
    </source>
</reference>
<proteinExistence type="predicted"/>
<dbReference type="OrthoDB" id="6125380at2759"/>
<name>A0A6J8DR69_MYTCO</name>
<dbReference type="Pfam" id="PF18738">
    <property type="entry name" value="HEPN_DZIP3"/>
    <property type="match status" value="1"/>
</dbReference>
<dbReference type="AlphaFoldDB" id="A0A6J8DR69"/>
<feature type="transmembrane region" description="Helical" evidence="1">
    <location>
        <begin position="578"/>
        <end position="600"/>
    </location>
</feature>
<dbReference type="InterPro" id="IPR041249">
    <property type="entry name" value="HEPN_DZIP3"/>
</dbReference>
<evidence type="ECO:0000313" key="4">
    <source>
        <dbReference type="Proteomes" id="UP000507470"/>
    </source>
</evidence>
<evidence type="ECO:0000313" key="3">
    <source>
        <dbReference type="EMBL" id="CAC5410001.1"/>
    </source>
</evidence>
<sequence length="644" mass="74715">MMIKGQLWKMKIGWKLIVFQIFVISVKAYKLKCHSQSNWKLRAQVKCNSTLTYFCLFNNVAEKYVEGCDGPDWDRKGSKRIYAGDFSRGNCIKQRFQPFIFWTNGSASDCIYSKSVCGAEGQIDYRDNSTKDDRACRCDYERNYAFIKTPRSVCFCIPTEEDCSCYFKSCPENYTLSAERHRLTTDGVSFLRIVHLLFSVACPAVRMAFNHEIQPNQLRKVLDKNKALLEKLYRRKEKIINDYQWNLLFKGETVSSDDFDITLMVYLLRTLANISIGDIYPAPFNTSISAMLTRISYIRNKVINNVEGQLSEDQFNQIWDDIGQAVLQLVSSFELDIDNDQQKIRLIGRLLALNPITLDIKKLRMFIDISEIYPAMILQKLISEYYSLKNVTTEDVLREEKHQLYHKRKKHEPCCKCTTESFSSFKVITEKQWDALYEMNEKSDPHVCTSNLRSCCERYIPKSVNTCDISVATTLILNVPGILNYMIDRLCVNGIDKFVKHNQHTIYHFMEKKRCCKCHNECMVPTKKQCINKEELNRLFVKEDNILCSVGNTDCCCQYSVRNSIQYTDMDDITWSKIFYVAGPISVVTNIGINALLYFINWNADDKTLREALTELAQLIQDKSFAMTCYDAYHPLTAQNQGKL</sequence>
<accession>A0A6J8DR69</accession>
<protein>
    <recommendedName>
        <fullName evidence="2">DZIP3-like HEPN domain-containing protein</fullName>
    </recommendedName>
</protein>
<feature type="domain" description="DZIP3-like HEPN" evidence="2">
    <location>
        <begin position="215"/>
        <end position="339"/>
    </location>
</feature>
<dbReference type="EMBL" id="CACVKT020007664">
    <property type="protein sequence ID" value="CAC5410001.1"/>
    <property type="molecule type" value="Genomic_DNA"/>
</dbReference>
<keyword evidence="4" id="KW-1185">Reference proteome</keyword>
<evidence type="ECO:0000259" key="2">
    <source>
        <dbReference type="Pfam" id="PF18738"/>
    </source>
</evidence>
<keyword evidence="1" id="KW-0472">Membrane</keyword>
<keyword evidence="1" id="KW-1133">Transmembrane helix</keyword>
<gene>
    <name evidence="3" type="ORF">MCOR_43211</name>
</gene>
<dbReference type="Proteomes" id="UP000507470">
    <property type="component" value="Unassembled WGS sequence"/>
</dbReference>